<gene>
    <name evidence="2" type="ORF">JOF53_000011</name>
</gene>
<dbReference type="PANTHER" id="PTHR46637:SF1">
    <property type="entry name" value="BLL5188 PROTEIN"/>
    <property type="match status" value="1"/>
</dbReference>
<comment type="caution">
    <text evidence="2">The sequence shown here is derived from an EMBL/GenBank/DDBJ whole genome shotgun (WGS) entry which is preliminary data.</text>
</comment>
<name>A0ABS5A3I2_9PSEU</name>
<proteinExistence type="predicted"/>
<organism evidence="2 3">
    <name type="scientific">Crossiella equi</name>
    <dbReference type="NCBI Taxonomy" id="130796"/>
    <lineage>
        <taxon>Bacteria</taxon>
        <taxon>Bacillati</taxon>
        <taxon>Actinomycetota</taxon>
        <taxon>Actinomycetes</taxon>
        <taxon>Pseudonocardiales</taxon>
        <taxon>Pseudonocardiaceae</taxon>
        <taxon>Crossiella</taxon>
    </lineage>
</organism>
<dbReference type="Pfam" id="PF13340">
    <property type="entry name" value="DUF4096"/>
    <property type="match status" value="1"/>
</dbReference>
<reference evidence="2 3" key="1">
    <citation type="submission" date="2021-03" db="EMBL/GenBank/DDBJ databases">
        <title>Sequencing the genomes of 1000 actinobacteria strains.</title>
        <authorList>
            <person name="Klenk H.-P."/>
        </authorList>
    </citation>
    <scope>NUCLEOTIDE SEQUENCE [LARGE SCALE GENOMIC DNA]</scope>
    <source>
        <strain evidence="2 3">DSM 44580</strain>
    </source>
</reference>
<dbReference type="InterPro" id="IPR025161">
    <property type="entry name" value="IS402-like_dom"/>
</dbReference>
<dbReference type="RefSeq" id="WP_086782168.1">
    <property type="nucleotide sequence ID" value="NZ_JAGIOO010000001.1"/>
</dbReference>
<keyword evidence="3" id="KW-1185">Reference proteome</keyword>
<sequence length="252" mass="27964">MPQFPPPLLPDHALGAVVRELPELFAAVPVCTDKLRAVLTFRPGLLEVLAVHPLAPHLSERAGERRTALDVTLSVALTLRAAVLYACGIAPAGAAALDCISVRHSYRRVACYDELMCGKQGIPRLHLRRFGSRRLSKAELEVVLGEFVERVLDSTCSMLGAGRWRDHQDAASSKPVTDAVWREIVPVLGANAGPQHRAAADGVLWKLRTCRPWEELPEEFGDRHAIYRQALKWKHDGTWSVLVQFFEEHAYA</sequence>
<accession>A0ABS5A3I2</accession>
<evidence type="ECO:0000313" key="2">
    <source>
        <dbReference type="EMBL" id="MBP2471139.1"/>
    </source>
</evidence>
<dbReference type="InterPro" id="IPR052909">
    <property type="entry name" value="Transposase_6_like"/>
</dbReference>
<protein>
    <recommendedName>
        <fullName evidence="1">Insertion element IS402-like domain-containing protein</fullName>
    </recommendedName>
</protein>
<feature type="domain" description="Insertion element IS402-like" evidence="1">
    <location>
        <begin position="176"/>
        <end position="241"/>
    </location>
</feature>
<evidence type="ECO:0000313" key="3">
    <source>
        <dbReference type="Proteomes" id="UP001519363"/>
    </source>
</evidence>
<evidence type="ECO:0000259" key="1">
    <source>
        <dbReference type="Pfam" id="PF13340"/>
    </source>
</evidence>
<dbReference type="Proteomes" id="UP001519363">
    <property type="component" value="Unassembled WGS sequence"/>
</dbReference>
<dbReference type="EMBL" id="JAGIOO010000001">
    <property type="protein sequence ID" value="MBP2471139.1"/>
    <property type="molecule type" value="Genomic_DNA"/>
</dbReference>
<dbReference type="PANTHER" id="PTHR46637">
    <property type="entry name" value="TIS1421-TRANSPOSASE PROTEIN A"/>
    <property type="match status" value="1"/>
</dbReference>